<name>A0A918X575_9ACTN</name>
<evidence type="ECO:0000313" key="4">
    <source>
        <dbReference type="Proteomes" id="UP000638353"/>
    </source>
</evidence>
<evidence type="ECO:0000313" key="3">
    <source>
        <dbReference type="EMBL" id="GHD13027.1"/>
    </source>
</evidence>
<comment type="caution">
    <text evidence="3">The sequence shown here is derived from an EMBL/GenBank/DDBJ whole genome shotgun (WGS) entry which is preliminary data.</text>
</comment>
<keyword evidence="2" id="KW-0812">Transmembrane</keyword>
<evidence type="ECO:0000256" key="1">
    <source>
        <dbReference type="SAM" id="MobiDB-lite"/>
    </source>
</evidence>
<evidence type="ECO:0000256" key="2">
    <source>
        <dbReference type="SAM" id="Phobius"/>
    </source>
</evidence>
<feature type="transmembrane region" description="Helical" evidence="2">
    <location>
        <begin position="176"/>
        <end position="198"/>
    </location>
</feature>
<proteinExistence type="predicted"/>
<sequence>MTASTTGSASGSTSGSTTSSASGSTTAPTTASLGLSRRTLAALLLAPVVAALALWAFAWPAARIAPRDLPIGIAGPAAAAERLQQGFTQGLAQTEGAFEVHRYPDAAAARTAVENREVYGALVATPRGVDALTASAASPVVSQLLREAVVSKAPAGTAPRVTDVVPAPPGDPRGSALGASVLPLALAGVAAGALVSLLQLRGTRGVLVLLGASVLVGAVAAALVHGWLGVLTGNGWAVAGVLALTVLAVAAPIAGLASLLGRAGLALGGLLMVLVGNPFSGVTSAPQMLPEPAGFLGQLLPPGAGGWLLRSVSFFDGAGAGASGLTLALWAGLGLLAVLVARGRAEEPAAAAPNSDAEPIPAKR</sequence>
<organism evidence="3 4">
    <name type="scientific">Streptomyces finlayi</name>
    <dbReference type="NCBI Taxonomy" id="67296"/>
    <lineage>
        <taxon>Bacteria</taxon>
        <taxon>Bacillati</taxon>
        <taxon>Actinomycetota</taxon>
        <taxon>Actinomycetes</taxon>
        <taxon>Kitasatosporales</taxon>
        <taxon>Streptomycetaceae</taxon>
        <taxon>Streptomyces</taxon>
    </lineage>
</organism>
<keyword evidence="2" id="KW-1133">Transmembrane helix</keyword>
<feature type="region of interest" description="Disordered" evidence="1">
    <location>
        <begin position="1"/>
        <end position="29"/>
    </location>
</feature>
<accession>A0A918X575</accession>
<dbReference type="EMBL" id="BMVC01000018">
    <property type="protein sequence ID" value="GHD13027.1"/>
    <property type="molecule type" value="Genomic_DNA"/>
</dbReference>
<dbReference type="Proteomes" id="UP000638353">
    <property type="component" value="Unassembled WGS sequence"/>
</dbReference>
<evidence type="ECO:0008006" key="5">
    <source>
        <dbReference type="Google" id="ProtNLM"/>
    </source>
</evidence>
<feature type="transmembrane region" description="Helical" evidence="2">
    <location>
        <begin position="236"/>
        <end position="256"/>
    </location>
</feature>
<keyword evidence="2" id="KW-0472">Membrane</keyword>
<feature type="transmembrane region" description="Helical" evidence="2">
    <location>
        <begin position="263"/>
        <end position="280"/>
    </location>
</feature>
<reference evidence="3" key="2">
    <citation type="submission" date="2020-09" db="EMBL/GenBank/DDBJ databases">
        <authorList>
            <person name="Sun Q."/>
            <person name="Ohkuma M."/>
        </authorList>
    </citation>
    <scope>NUCLEOTIDE SEQUENCE</scope>
    <source>
        <strain evidence="3">JCM 4637</strain>
    </source>
</reference>
<feature type="transmembrane region" description="Helical" evidence="2">
    <location>
        <begin position="318"/>
        <end position="341"/>
    </location>
</feature>
<reference evidence="3" key="1">
    <citation type="journal article" date="2014" name="Int. J. Syst. Evol. Microbiol.">
        <title>Complete genome sequence of Corynebacterium casei LMG S-19264T (=DSM 44701T), isolated from a smear-ripened cheese.</title>
        <authorList>
            <consortium name="US DOE Joint Genome Institute (JGI-PGF)"/>
            <person name="Walter F."/>
            <person name="Albersmeier A."/>
            <person name="Kalinowski J."/>
            <person name="Ruckert C."/>
        </authorList>
    </citation>
    <scope>NUCLEOTIDE SEQUENCE</scope>
    <source>
        <strain evidence="3">JCM 4637</strain>
    </source>
</reference>
<protein>
    <recommendedName>
        <fullName evidence="5">ABC transporter permease</fullName>
    </recommendedName>
</protein>
<feature type="transmembrane region" description="Helical" evidence="2">
    <location>
        <begin position="205"/>
        <end position="230"/>
    </location>
</feature>
<dbReference type="RefSeq" id="WP_229898443.1">
    <property type="nucleotide sequence ID" value="NZ_BMVC01000018.1"/>
</dbReference>
<feature type="transmembrane region" description="Helical" evidence="2">
    <location>
        <begin position="40"/>
        <end position="59"/>
    </location>
</feature>
<gene>
    <name evidence="3" type="ORF">GCM10010334_70770</name>
</gene>
<dbReference type="AlphaFoldDB" id="A0A918X575"/>